<dbReference type="EMBL" id="FNOU01000004">
    <property type="protein sequence ID" value="SDX63130.1"/>
    <property type="molecule type" value="Genomic_DNA"/>
</dbReference>
<dbReference type="Pfam" id="PF01208">
    <property type="entry name" value="URO-D"/>
    <property type="match status" value="1"/>
</dbReference>
<dbReference type="InterPro" id="IPR000257">
    <property type="entry name" value="Uroporphyrinogen_deCOase"/>
</dbReference>
<dbReference type="SUPFAM" id="SSF51726">
    <property type="entry name" value="UROD/MetE-like"/>
    <property type="match status" value="1"/>
</dbReference>
<dbReference type="Proteomes" id="UP000199652">
    <property type="component" value="Unassembled WGS sequence"/>
</dbReference>
<dbReference type="RefSeq" id="WP_090243768.1">
    <property type="nucleotide sequence ID" value="NZ_FNOU01000004.1"/>
</dbReference>
<dbReference type="PANTHER" id="PTHR47099">
    <property type="entry name" value="METHYLCOBAMIDE:COM METHYLTRANSFERASE MTBA"/>
    <property type="match status" value="1"/>
</dbReference>
<evidence type="ECO:0000259" key="1">
    <source>
        <dbReference type="Pfam" id="PF01208"/>
    </source>
</evidence>
<proteinExistence type="predicted"/>
<dbReference type="Gene3D" id="3.20.20.210">
    <property type="match status" value="1"/>
</dbReference>
<evidence type="ECO:0000313" key="2">
    <source>
        <dbReference type="EMBL" id="SDX63130.1"/>
    </source>
</evidence>
<name>A0A1H3DA07_EUBBA</name>
<gene>
    <name evidence="2" type="ORF">SAMN04488579_104140</name>
</gene>
<dbReference type="AlphaFoldDB" id="A0A1H3DA07"/>
<dbReference type="GO" id="GO:0004853">
    <property type="term" value="F:uroporphyrinogen decarboxylase activity"/>
    <property type="evidence" value="ECO:0007669"/>
    <property type="project" value="InterPro"/>
</dbReference>
<organism evidence="2 3">
    <name type="scientific">Eubacterium barkeri</name>
    <name type="common">Clostridium barkeri</name>
    <dbReference type="NCBI Taxonomy" id="1528"/>
    <lineage>
        <taxon>Bacteria</taxon>
        <taxon>Bacillati</taxon>
        <taxon>Bacillota</taxon>
        <taxon>Clostridia</taxon>
        <taxon>Eubacteriales</taxon>
        <taxon>Eubacteriaceae</taxon>
        <taxon>Eubacterium</taxon>
    </lineage>
</organism>
<reference evidence="3" key="1">
    <citation type="submission" date="2016-10" db="EMBL/GenBank/DDBJ databases">
        <authorList>
            <person name="Varghese N."/>
            <person name="Submissions S."/>
        </authorList>
    </citation>
    <scope>NUCLEOTIDE SEQUENCE [LARGE SCALE GENOMIC DNA]</scope>
    <source>
        <strain evidence="3">VPI 5359</strain>
    </source>
</reference>
<keyword evidence="3" id="KW-1185">Reference proteome</keyword>
<sequence>MTTFNPSELDIIGEYSMPGIYGAPDSVEPKRNYPITPKENMLRMLRGEMPLWVPNQTTDNNAIQPMVMPDATARAFGGTDWFGIEWEYEPLTKAAMVKPGTRRLSDITQWESEIIWPDLNAIDWQKDYEEHYKDRLAEDRFSYFVIVNGLFERTADLTSFEDTFCYLLEEPEALTAFFDKLVDWHIQLIHIAREVYHADMILFHDDMGTQISTFFSPNTYRELFLPQYQKITKAAHDLGMFVCLHSCGNVGTLMPLFIEAGFDAWEGQDSANDKADIMAKYGADLAQCTLYIVPADLSDEDAVADIHKRVDELATTGRFACRLRDEKADRKVNLAEELYRYSRQKYLDLKG</sequence>
<evidence type="ECO:0000313" key="3">
    <source>
        <dbReference type="Proteomes" id="UP000199652"/>
    </source>
</evidence>
<dbReference type="OrthoDB" id="1774878at2"/>
<accession>A0A1H3DA07</accession>
<dbReference type="STRING" id="1528.SAMN04488579_104140"/>
<dbReference type="GO" id="GO:0006779">
    <property type="term" value="P:porphyrin-containing compound biosynthetic process"/>
    <property type="evidence" value="ECO:0007669"/>
    <property type="project" value="InterPro"/>
</dbReference>
<dbReference type="InterPro" id="IPR052024">
    <property type="entry name" value="Methanogen_methyltrans"/>
</dbReference>
<feature type="domain" description="Uroporphyrinogen decarboxylase (URO-D)" evidence="1">
    <location>
        <begin position="120"/>
        <end position="267"/>
    </location>
</feature>
<dbReference type="PANTHER" id="PTHR47099:SF1">
    <property type="entry name" value="METHYLCOBAMIDE:COM METHYLTRANSFERASE MTBA"/>
    <property type="match status" value="1"/>
</dbReference>
<dbReference type="InterPro" id="IPR038071">
    <property type="entry name" value="UROD/MetE-like_sf"/>
</dbReference>
<protein>
    <submittedName>
        <fullName evidence="2">Uroporphyrinogen decarboxylase (URO-D)</fullName>
    </submittedName>
</protein>